<proteinExistence type="predicted"/>
<keyword evidence="8" id="KW-0080">Bacteriocin transport</keyword>
<dbReference type="Pfam" id="PF00005">
    <property type="entry name" value="ABC_tran"/>
    <property type="match status" value="1"/>
</dbReference>
<keyword evidence="15" id="KW-1185">Reference proteome</keyword>
<feature type="domain" description="Peptidase C39" evidence="13">
    <location>
        <begin position="18"/>
        <end position="137"/>
    </location>
</feature>
<evidence type="ECO:0000256" key="2">
    <source>
        <dbReference type="ARBA" id="ARBA00022692"/>
    </source>
</evidence>
<keyword evidence="5" id="KW-0653">Protein transport</keyword>
<dbReference type="Gene3D" id="3.40.50.300">
    <property type="entry name" value="P-loop containing nucleotide triphosphate hydrolases"/>
    <property type="match status" value="1"/>
</dbReference>
<evidence type="ECO:0000256" key="4">
    <source>
        <dbReference type="ARBA" id="ARBA00022840"/>
    </source>
</evidence>
<dbReference type="InterPro" id="IPR003439">
    <property type="entry name" value="ABC_transporter-like_ATP-bd"/>
</dbReference>
<comment type="caution">
    <text evidence="14">The sequence shown here is derived from an EMBL/GenBank/DDBJ whole genome shotgun (WGS) entry which is preliminary data.</text>
</comment>
<keyword evidence="6 10" id="KW-1133">Transmembrane helix</keyword>
<gene>
    <name evidence="14" type="ORF">ACFOGJ_27590</name>
</gene>
<dbReference type="RefSeq" id="WP_379906508.1">
    <property type="nucleotide sequence ID" value="NZ_JBHRTR010000054.1"/>
</dbReference>
<evidence type="ECO:0000256" key="6">
    <source>
        <dbReference type="ARBA" id="ARBA00022989"/>
    </source>
</evidence>
<evidence type="ECO:0000256" key="7">
    <source>
        <dbReference type="ARBA" id="ARBA00023136"/>
    </source>
</evidence>
<dbReference type="PANTHER" id="PTHR24221">
    <property type="entry name" value="ATP-BINDING CASSETTE SUB-FAMILY B"/>
    <property type="match status" value="1"/>
</dbReference>
<dbReference type="PROSITE" id="PS50893">
    <property type="entry name" value="ABC_TRANSPORTER_2"/>
    <property type="match status" value="1"/>
</dbReference>
<dbReference type="Pfam" id="PF03412">
    <property type="entry name" value="Peptidase_C39"/>
    <property type="match status" value="1"/>
</dbReference>
<feature type="domain" description="ABC transmembrane type-1" evidence="12">
    <location>
        <begin position="168"/>
        <end position="449"/>
    </location>
</feature>
<dbReference type="Gene3D" id="3.90.70.10">
    <property type="entry name" value="Cysteine proteinases"/>
    <property type="match status" value="1"/>
</dbReference>
<keyword evidence="2 10" id="KW-0812">Transmembrane</keyword>
<evidence type="ECO:0000313" key="15">
    <source>
        <dbReference type="Proteomes" id="UP001595528"/>
    </source>
</evidence>
<dbReference type="InterPro" id="IPR011527">
    <property type="entry name" value="ABC1_TM_dom"/>
</dbReference>
<dbReference type="InterPro" id="IPR039421">
    <property type="entry name" value="Type_1_exporter"/>
</dbReference>
<accession>A0ABV7L8R6</accession>
<evidence type="ECO:0000256" key="8">
    <source>
        <dbReference type="ARBA" id="ARBA00043264"/>
    </source>
</evidence>
<dbReference type="PANTHER" id="PTHR24221:SF654">
    <property type="entry name" value="ATP-BINDING CASSETTE SUB-FAMILY B MEMBER 6"/>
    <property type="match status" value="1"/>
</dbReference>
<evidence type="ECO:0000259" key="11">
    <source>
        <dbReference type="PROSITE" id="PS50893"/>
    </source>
</evidence>
<dbReference type="EMBL" id="JBHRTR010000054">
    <property type="protein sequence ID" value="MFC3231041.1"/>
    <property type="molecule type" value="Genomic_DNA"/>
</dbReference>
<dbReference type="Gene3D" id="1.20.1560.10">
    <property type="entry name" value="ABC transporter type 1, transmembrane domain"/>
    <property type="match status" value="1"/>
</dbReference>
<evidence type="ECO:0000256" key="10">
    <source>
        <dbReference type="SAM" id="Phobius"/>
    </source>
</evidence>
<feature type="transmembrane region" description="Helical" evidence="10">
    <location>
        <begin position="203"/>
        <end position="221"/>
    </location>
</feature>
<evidence type="ECO:0000256" key="1">
    <source>
        <dbReference type="ARBA" id="ARBA00004651"/>
    </source>
</evidence>
<dbReference type="PROSITE" id="PS50990">
    <property type="entry name" value="PEPTIDASE_C39"/>
    <property type="match status" value="1"/>
</dbReference>
<keyword evidence="3" id="KW-0547">Nucleotide-binding</keyword>
<evidence type="ECO:0000259" key="13">
    <source>
        <dbReference type="PROSITE" id="PS50990"/>
    </source>
</evidence>
<dbReference type="InterPro" id="IPR003593">
    <property type="entry name" value="AAA+_ATPase"/>
</dbReference>
<sequence>MRGAAPRWRRVRTPTVLQMEAVECGAACLAMVLAHHGRHLPLEELRYRCGVSRDGTKASALTAAAEHYGLRVKGFRKEPDGLMDLPLPQILFWNFNHFVVLDGLDARWAHINDPAAGPRRISRSEFDESFTGVTLAFEPMPAFAKGGQAPSPWRGLTRLLAGAKGAFLFVVVTGLALAIPGLLVPAFTRVYIDYLLIEGLSGWLYPLIGVMVATAALRALLTALRESHLLRLQTKVSLRSSCQFFWHVLTLPMRFFAQRQSGEIGTRLQYNERLALLVGGDLANGALQLMTMAIYAVVMLHYDVTLTLVGIGVAALNLAVFLVVSRRLADANQKLLMDRGRLTGVAMQGLAMIDSLKASGIDDQFFRRWAGQHAKVVSTEQRLQRVRHLLNAVPVFLGVAATALVLTVGGLSVMDGALTIGTLFAFQALLISFSAPIAGLVTLGAQTEEARGYLSRVDDVLSHPPDAEFATGTAPDLPSDGRPQAADGQPPVAARLTGRAELRGVTFGFIPTEPPLIRDLDLSVPAGARVALVGGSGSGKTTVGKLLAGLYHPWSGEVLLDGRDLRQIPRDLLRSSVAMVDQEIALFDGSVADNITLWDPTMPEARVVAAAKDAAIHDDVAGRPGAYAHRVGEGGRHFSGGQRQRIEIARALVGEPALLIFDEATSALDAATERTVIDNIRRRGCACLIIAHRLSTVRDCDEIIVLDHGRIVERGSHDALMAARGAYYRLVEA</sequence>
<evidence type="ECO:0000259" key="12">
    <source>
        <dbReference type="PROSITE" id="PS50929"/>
    </source>
</evidence>
<dbReference type="InterPro" id="IPR036640">
    <property type="entry name" value="ABC1_TM_sf"/>
</dbReference>
<name>A0ABV7L8R6_9PROT</name>
<dbReference type="PROSITE" id="PS00211">
    <property type="entry name" value="ABC_TRANSPORTER_1"/>
    <property type="match status" value="1"/>
</dbReference>
<keyword evidence="4" id="KW-0067">ATP-binding</keyword>
<dbReference type="SMART" id="SM00382">
    <property type="entry name" value="AAA"/>
    <property type="match status" value="1"/>
</dbReference>
<feature type="transmembrane region" description="Helical" evidence="10">
    <location>
        <begin position="423"/>
        <end position="445"/>
    </location>
</feature>
<dbReference type="InterPro" id="IPR017871">
    <property type="entry name" value="ABC_transporter-like_CS"/>
</dbReference>
<feature type="domain" description="ABC transporter" evidence="11">
    <location>
        <begin position="502"/>
        <end position="733"/>
    </location>
</feature>
<reference evidence="15" key="1">
    <citation type="journal article" date="2019" name="Int. J. Syst. Evol. Microbiol.">
        <title>The Global Catalogue of Microorganisms (GCM) 10K type strain sequencing project: providing services to taxonomists for standard genome sequencing and annotation.</title>
        <authorList>
            <consortium name="The Broad Institute Genomics Platform"/>
            <consortium name="The Broad Institute Genome Sequencing Center for Infectious Disease"/>
            <person name="Wu L."/>
            <person name="Ma J."/>
        </authorList>
    </citation>
    <scope>NUCLEOTIDE SEQUENCE [LARGE SCALE GENOMIC DNA]</scope>
    <source>
        <strain evidence="15">KCTC 42964</strain>
    </source>
</reference>
<protein>
    <submittedName>
        <fullName evidence="14">NHLP family bacteriocin export ABC transporter peptidase/permease/ATPase subunit</fullName>
    </submittedName>
</protein>
<comment type="subcellular location">
    <subcellularLocation>
        <location evidence="1">Cell membrane</location>
        <topology evidence="1">Multi-pass membrane protein</topology>
    </subcellularLocation>
</comment>
<feature type="region of interest" description="Disordered" evidence="9">
    <location>
        <begin position="465"/>
        <end position="490"/>
    </location>
</feature>
<feature type="transmembrane region" description="Helical" evidence="10">
    <location>
        <begin position="274"/>
        <end position="298"/>
    </location>
</feature>
<feature type="transmembrane region" description="Helical" evidence="10">
    <location>
        <begin position="389"/>
        <end position="411"/>
    </location>
</feature>
<dbReference type="InterPro" id="IPR005074">
    <property type="entry name" value="Peptidase_C39"/>
</dbReference>
<dbReference type="Proteomes" id="UP001595528">
    <property type="component" value="Unassembled WGS sequence"/>
</dbReference>
<dbReference type="NCBIfam" id="TIGR03796">
    <property type="entry name" value="NHLM_micro_ABC1"/>
    <property type="match status" value="1"/>
</dbReference>
<dbReference type="SUPFAM" id="SSF90123">
    <property type="entry name" value="ABC transporter transmembrane region"/>
    <property type="match status" value="1"/>
</dbReference>
<evidence type="ECO:0000256" key="3">
    <source>
        <dbReference type="ARBA" id="ARBA00022741"/>
    </source>
</evidence>
<dbReference type="SUPFAM" id="SSF52540">
    <property type="entry name" value="P-loop containing nucleoside triphosphate hydrolases"/>
    <property type="match status" value="1"/>
</dbReference>
<organism evidence="14 15">
    <name type="scientific">Marinibaculum pumilum</name>
    <dbReference type="NCBI Taxonomy" id="1766165"/>
    <lineage>
        <taxon>Bacteria</taxon>
        <taxon>Pseudomonadati</taxon>
        <taxon>Pseudomonadota</taxon>
        <taxon>Alphaproteobacteria</taxon>
        <taxon>Rhodospirillales</taxon>
        <taxon>Rhodospirillaceae</taxon>
        <taxon>Marinibaculum</taxon>
    </lineage>
</organism>
<dbReference type="InterPro" id="IPR022514">
    <property type="entry name" value="NHPM_micro_ABC1"/>
</dbReference>
<feature type="transmembrane region" description="Helical" evidence="10">
    <location>
        <begin position="304"/>
        <end position="324"/>
    </location>
</feature>
<dbReference type="PROSITE" id="PS50929">
    <property type="entry name" value="ABC_TM1F"/>
    <property type="match status" value="1"/>
</dbReference>
<dbReference type="Pfam" id="PF00664">
    <property type="entry name" value="ABC_membrane"/>
    <property type="match status" value="1"/>
</dbReference>
<evidence type="ECO:0000256" key="9">
    <source>
        <dbReference type="SAM" id="MobiDB-lite"/>
    </source>
</evidence>
<dbReference type="InterPro" id="IPR027417">
    <property type="entry name" value="P-loop_NTPase"/>
</dbReference>
<keyword evidence="5" id="KW-0813">Transport</keyword>
<evidence type="ECO:0000313" key="14">
    <source>
        <dbReference type="EMBL" id="MFC3231041.1"/>
    </source>
</evidence>
<dbReference type="CDD" id="cd18569">
    <property type="entry name" value="ABC_6TM_NHLM_bacteriocin"/>
    <property type="match status" value="1"/>
</dbReference>
<feature type="transmembrane region" description="Helical" evidence="10">
    <location>
        <begin position="166"/>
        <end position="191"/>
    </location>
</feature>
<keyword evidence="7 10" id="KW-0472">Membrane</keyword>
<evidence type="ECO:0000256" key="5">
    <source>
        <dbReference type="ARBA" id="ARBA00022927"/>
    </source>
</evidence>